<dbReference type="VEuPathDB" id="MicrosporidiaDB:SLOPH_119"/>
<dbReference type="GO" id="GO:0008270">
    <property type="term" value="F:zinc ion binding"/>
    <property type="evidence" value="ECO:0007669"/>
    <property type="project" value="UniProtKB-UniRule"/>
</dbReference>
<dbReference type="PANTHER" id="PTHR11777">
    <property type="entry name" value="ALANYL-TRNA SYNTHETASE"/>
    <property type="match status" value="1"/>
</dbReference>
<dbReference type="OrthoDB" id="2193469at2759"/>
<evidence type="ECO:0000259" key="13">
    <source>
        <dbReference type="PROSITE" id="PS50860"/>
    </source>
</evidence>
<dbReference type="NCBIfam" id="TIGR00344">
    <property type="entry name" value="alaS"/>
    <property type="match status" value="1"/>
</dbReference>
<dbReference type="InterPro" id="IPR002318">
    <property type="entry name" value="Ala-tRNA-lgiase_IIc"/>
</dbReference>
<keyword evidence="6 12" id="KW-0862">Zinc</keyword>
<keyword evidence="3 12" id="KW-0436">Ligase</keyword>
<keyword evidence="12" id="KW-0496">Mitochondrion</keyword>
<comment type="function">
    <text evidence="12">Catalyzes the attachment of alanine to tRNA(Ala) in a two-step reaction: alanine is first activated by ATP to form Ala-AMP and then transferred to the acceptor end of tRNA(Ala). Also edits incorrectly charged tRNA(Ala) via its editing domain.</text>
</comment>
<accession>S7XVZ2</accession>
<dbReference type="GO" id="GO:0005739">
    <property type="term" value="C:mitochondrion"/>
    <property type="evidence" value="ECO:0007669"/>
    <property type="project" value="UniProtKB-SubCell"/>
</dbReference>
<dbReference type="HAMAP" id="MF_00036_B">
    <property type="entry name" value="Ala_tRNA_synth_B"/>
    <property type="match status" value="1"/>
</dbReference>
<comment type="subunit">
    <text evidence="12">Monomer.</text>
</comment>
<dbReference type="OMA" id="NKKDNFW"/>
<feature type="domain" description="Alanyl-transfer RNA synthetases family profile" evidence="13">
    <location>
        <begin position="2"/>
        <end position="714"/>
    </location>
</feature>
<dbReference type="Pfam" id="PF01411">
    <property type="entry name" value="tRNA-synt_2c"/>
    <property type="match status" value="1"/>
</dbReference>
<dbReference type="Pfam" id="PF07973">
    <property type="entry name" value="tRNA_SAD"/>
    <property type="match status" value="1"/>
</dbReference>
<dbReference type="InterPro" id="IPR023033">
    <property type="entry name" value="Ala_tRNA_ligase_euk/bac"/>
</dbReference>
<evidence type="ECO:0000256" key="2">
    <source>
        <dbReference type="ARBA" id="ARBA00022555"/>
    </source>
</evidence>
<keyword evidence="7 12" id="KW-0067">ATP-binding</keyword>
<dbReference type="InterPro" id="IPR050058">
    <property type="entry name" value="Ala-tRNA_ligase"/>
</dbReference>
<comment type="catalytic activity">
    <reaction evidence="11 12">
        <text>tRNA(Ala) + L-alanine + ATP = L-alanyl-tRNA(Ala) + AMP + diphosphate</text>
        <dbReference type="Rhea" id="RHEA:12540"/>
        <dbReference type="Rhea" id="RHEA-COMP:9657"/>
        <dbReference type="Rhea" id="RHEA-COMP:9923"/>
        <dbReference type="ChEBI" id="CHEBI:30616"/>
        <dbReference type="ChEBI" id="CHEBI:33019"/>
        <dbReference type="ChEBI" id="CHEBI:57972"/>
        <dbReference type="ChEBI" id="CHEBI:78442"/>
        <dbReference type="ChEBI" id="CHEBI:78497"/>
        <dbReference type="ChEBI" id="CHEBI:456215"/>
        <dbReference type="EC" id="6.1.1.7"/>
    </reaction>
</comment>
<dbReference type="InterPro" id="IPR018165">
    <property type="entry name" value="Ala-tRNA-synth_IIc_core"/>
</dbReference>
<dbReference type="STRING" id="1358809.S7XVZ2"/>
<reference evidence="15" key="1">
    <citation type="journal article" date="2013" name="PLoS Genet.">
        <title>The genome of Spraguea lophii and the basis of host-microsporidian interactions.</title>
        <authorList>
            <person name="Campbell S.E."/>
            <person name="Williams T.A."/>
            <person name="Yousuf A."/>
            <person name="Soanes D.M."/>
            <person name="Paszkiewicz K.H."/>
            <person name="Williams B.A.P."/>
        </authorList>
    </citation>
    <scope>NUCLEOTIDE SEQUENCE [LARGE SCALE GENOMIC DNA]</scope>
    <source>
        <strain evidence="15">42_110</strain>
    </source>
</reference>
<evidence type="ECO:0000256" key="6">
    <source>
        <dbReference type="ARBA" id="ARBA00022833"/>
    </source>
</evidence>
<evidence type="ECO:0000256" key="1">
    <source>
        <dbReference type="ARBA" id="ARBA00008429"/>
    </source>
</evidence>
<keyword evidence="8 12" id="KW-0694">RNA-binding</keyword>
<dbReference type="SUPFAM" id="SSF55186">
    <property type="entry name" value="ThrRS/AlaRS common domain"/>
    <property type="match status" value="1"/>
</dbReference>
<keyword evidence="4 12" id="KW-0479">Metal-binding</keyword>
<dbReference type="EMBL" id="ATCN01000025">
    <property type="protein sequence ID" value="EPR80053.1"/>
    <property type="molecule type" value="Genomic_DNA"/>
</dbReference>
<evidence type="ECO:0000256" key="4">
    <source>
        <dbReference type="ARBA" id="ARBA00022723"/>
    </source>
</evidence>
<name>S7XVZ2_SPRLO</name>
<organism evidence="14 15">
    <name type="scientific">Spraguea lophii (strain 42_110)</name>
    <name type="common">Microsporidian parasite</name>
    <dbReference type="NCBI Taxonomy" id="1358809"/>
    <lineage>
        <taxon>Eukaryota</taxon>
        <taxon>Fungi</taxon>
        <taxon>Fungi incertae sedis</taxon>
        <taxon>Microsporidia</taxon>
        <taxon>Spragueidae</taxon>
        <taxon>Spraguea</taxon>
    </lineage>
</organism>
<keyword evidence="9 12" id="KW-0648">Protein biosynthesis</keyword>
<dbReference type="HOGENOM" id="CLU_004485_5_0_1"/>
<dbReference type="Gene3D" id="3.30.980.10">
    <property type="entry name" value="Threonyl-trna Synthetase, Chain A, domain 2"/>
    <property type="match status" value="1"/>
</dbReference>
<proteinExistence type="inferred from homology"/>
<comment type="caution">
    <text evidence="14">The sequence shown here is derived from an EMBL/GenBank/DDBJ whole genome shotgun (WGS) entry which is preliminary data.</text>
</comment>
<feature type="binding site" evidence="12">
    <location>
        <position position="671"/>
    </location>
    <ligand>
        <name>Zn(2+)</name>
        <dbReference type="ChEBI" id="CHEBI:29105"/>
    </ligand>
</feature>
<dbReference type="GO" id="GO:0004813">
    <property type="term" value="F:alanine-tRNA ligase activity"/>
    <property type="evidence" value="ECO:0007669"/>
    <property type="project" value="UniProtKB-UniRule"/>
</dbReference>
<dbReference type="GO" id="GO:0005524">
    <property type="term" value="F:ATP binding"/>
    <property type="evidence" value="ECO:0007669"/>
    <property type="project" value="UniProtKB-UniRule"/>
</dbReference>
<dbReference type="InterPro" id="IPR018163">
    <property type="entry name" value="Thr/Ala-tRNA-synth_IIc_edit"/>
</dbReference>
<keyword evidence="12" id="KW-0963">Cytoplasm</keyword>
<dbReference type="GO" id="GO:0002161">
    <property type="term" value="F:aminoacyl-tRNA deacylase activity"/>
    <property type="evidence" value="ECO:0007669"/>
    <property type="project" value="TreeGrafter"/>
</dbReference>
<dbReference type="PRINTS" id="PR00980">
    <property type="entry name" value="TRNASYNTHALA"/>
</dbReference>
<gene>
    <name evidence="12" type="primary">ALA1</name>
    <name evidence="14" type="ORF">SLOPH_119</name>
</gene>
<feature type="binding site" evidence="12">
    <location>
        <position position="675"/>
    </location>
    <ligand>
        <name>Zn(2+)</name>
        <dbReference type="ChEBI" id="CHEBI:29105"/>
    </ligand>
</feature>
<evidence type="ECO:0000256" key="10">
    <source>
        <dbReference type="ARBA" id="ARBA00023146"/>
    </source>
</evidence>
<dbReference type="FunFam" id="3.30.930.10:FF:000011">
    <property type="entry name" value="Alanine--tRNA ligase, cytoplasmic"/>
    <property type="match status" value="1"/>
</dbReference>
<dbReference type="InterPro" id="IPR045864">
    <property type="entry name" value="aa-tRNA-synth_II/BPL/LPL"/>
</dbReference>
<keyword evidence="5 12" id="KW-0547">Nucleotide-binding</keyword>
<dbReference type="InterPro" id="IPR009000">
    <property type="entry name" value="Transl_B-barrel_sf"/>
</dbReference>
<dbReference type="GO" id="GO:0070143">
    <property type="term" value="P:mitochondrial alanyl-tRNA aminoacylation"/>
    <property type="evidence" value="ECO:0007669"/>
    <property type="project" value="UniProtKB-UniRule"/>
</dbReference>
<evidence type="ECO:0000256" key="12">
    <source>
        <dbReference type="HAMAP-Rule" id="MF_03133"/>
    </source>
</evidence>
<dbReference type="SUPFAM" id="SSF50447">
    <property type="entry name" value="Translation proteins"/>
    <property type="match status" value="1"/>
</dbReference>
<dbReference type="SMART" id="SM00863">
    <property type="entry name" value="tRNA_SAD"/>
    <property type="match status" value="1"/>
</dbReference>
<feature type="binding site" evidence="12">
    <location>
        <position position="579"/>
    </location>
    <ligand>
        <name>Zn(2+)</name>
        <dbReference type="ChEBI" id="CHEBI:29105"/>
    </ligand>
</feature>
<evidence type="ECO:0000256" key="7">
    <source>
        <dbReference type="ARBA" id="ARBA00022840"/>
    </source>
</evidence>
<dbReference type="Proteomes" id="UP000014978">
    <property type="component" value="Unassembled WGS sequence"/>
</dbReference>
<dbReference type="GO" id="GO:0000049">
    <property type="term" value="F:tRNA binding"/>
    <property type="evidence" value="ECO:0007669"/>
    <property type="project" value="UniProtKB-KW"/>
</dbReference>
<evidence type="ECO:0000313" key="15">
    <source>
        <dbReference type="Proteomes" id="UP000014978"/>
    </source>
</evidence>
<dbReference type="EC" id="6.1.1.7" evidence="12"/>
<keyword evidence="15" id="KW-1185">Reference proteome</keyword>
<dbReference type="InterPro" id="IPR018162">
    <property type="entry name" value="Ala-tRNA-ligase_IIc_anticod-bd"/>
</dbReference>
<dbReference type="SUPFAM" id="SSF55681">
    <property type="entry name" value="Class II aaRS and biotin synthetases"/>
    <property type="match status" value="1"/>
</dbReference>
<dbReference type="SUPFAM" id="SSF101353">
    <property type="entry name" value="Putative anticodon-binding domain of alanyl-tRNA synthetase (AlaRS)"/>
    <property type="match status" value="1"/>
</dbReference>
<comment type="similarity">
    <text evidence="1">Belongs to the class-II aminoacyl-tRNA synthetase family. Alax-L subfamily.</text>
</comment>
<dbReference type="PANTHER" id="PTHR11777:SF9">
    <property type="entry name" value="ALANINE--TRNA LIGASE, CYTOPLASMIC"/>
    <property type="match status" value="1"/>
</dbReference>
<evidence type="ECO:0000256" key="9">
    <source>
        <dbReference type="ARBA" id="ARBA00022917"/>
    </source>
</evidence>
<evidence type="ECO:0000256" key="5">
    <source>
        <dbReference type="ARBA" id="ARBA00022741"/>
    </source>
</evidence>
<evidence type="ECO:0000256" key="8">
    <source>
        <dbReference type="ARBA" id="ARBA00022884"/>
    </source>
</evidence>
<feature type="binding site" evidence="12">
    <location>
        <position position="575"/>
    </location>
    <ligand>
        <name>Zn(2+)</name>
        <dbReference type="ChEBI" id="CHEBI:29105"/>
    </ligand>
</feature>
<comment type="subcellular location">
    <subcellularLocation>
        <location evidence="12">Mitochondrion</location>
    </subcellularLocation>
    <subcellularLocation>
        <location evidence="12">Cytoplasm</location>
    </subcellularLocation>
</comment>
<sequence length="852" mass="98987">MYSASVLRKKFIDFFVDKGHVQIESSSVVPYNDPSLLFTNSGMVQFKDIFLGNINPKDPLYSVKRACSIQRCIRAGGKHNDLDDVGKDNYHHTYFEMMGNWSFGDYYKKEAIDYAYEFLVGELKLNKDNMYVSYFDDGVRPDLETKEYWMKYMDESRILPFNKENFWEMAEKGPCGPCTEIHYDRIGGRDATSLVNKDDPTVVEIWNLVFMQYCREDDGLKNLKNNFVDTGMGMERVLSILNDVHSNYLTDLFLPIFSELKEHSSKDIQEYSDGENEIDMAYRIVADHCRTIAVCLNNDVFPSSTGRGYVLRRIIRRAIRYAKEILKVDSLVKIVEHCSNSLDIELGDKIYAVEEEEKLFLKTLEKGKLYFNKISKEYDRVFPAKYAFVLYDTYGYPFDLTKILCEEKGLTVDEKEFNEHKEIAREKSKKKVGQEEYYINNEVLEKIKALKETDDNFKYEEKILFAQSLLMLEKEEINSKHSILVTDKTSFYSEKGGQVGDKGYIIFLEKDGDYNDITTSLENIDLDKQYGYMEVLDTQELGAHILHIGNIKGKISKNVKMIVDYIRRDKIKKNHTATHILNSILRRKYNSEQCGSLVAEDKLRFDFKGKGANIKEIEEIEKEVNDIIKKNYEVKTEIKNYNETEGIIKLKGEKYPDKVRVVEINNMEELCGGTHVSYTGDIKLLRIINETGIAKNIRRIIAVTGNKAIELTELANNFLQNPLEYNQEEIPVLEKYKIEENLKLIMKNKIKNKKEEINKIVERLKNDENIINYNSNNKKEVVKDLNTISSYFKKLSKEAIIYSKIEEEIFFIAKGKDSIDKITENLENIKMGGKEIVNGKGLLKKNSNLFKH</sequence>
<dbReference type="PROSITE" id="PS50860">
    <property type="entry name" value="AA_TRNA_LIGASE_II_ALA"/>
    <property type="match status" value="1"/>
</dbReference>
<comment type="domain">
    <text evidence="12">Consists of three domains; the N-terminal catalytic domain, the editing domain and the C-terminal C-Ala domain. The editing domain removes incorrectly charged amino acids, while the C-Ala domain, along with tRNA(Ala), serves as a bridge to cooperatively bring together the editing and aminoacylation centers thus stimulating deacylation of misacylated tRNAs.</text>
</comment>
<dbReference type="FunFam" id="3.30.980.10:FF:000004">
    <property type="entry name" value="Alanine--tRNA ligase, cytoplasmic"/>
    <property type="match status" value="1"/>
</dbReference>
<evidence type="ECO:0000256" key="3">
    <source>
        <dbReference type="ARBA" id="ARBA00022598"/>
    </source>
</evidence>
<dbReference type="InterPro" id="IPR012947">
    <property type="entry name" value="tRNA_SAD"/>
</dbReference>
<keyword evidence="10 12" id="KW-0030">Aminoacyl-tRNA synthetase</keyword>
<dbReference type="AlphaFoldDB" id="S7XVZ2"/>
<dbReference type="FunCoup" id="S7XVZ2">
    <property type="interactions" value="233"/>
</dbReference>
<dbReference type="Gene3D" id="2.40.30.130">
    <property type="match status" value="1"/>
</dbReference>
<dbReference type="InParanoid" id="S7XVZ2"/>
<dbReference type="InterPro" id="IPR018164">
    <property type="entry name" value="Ala-tRNA-synth_IIc_N"/>
</dbReference>
<protein>
    <recommendedName>
        <fullName evidence="12">Alanine--tRNA ligase</fullName>
        <ecNumber evidence="12">6.1.1.7</ecNumber>
    </recommendedName>
    <alternativeName>
        <fullName evidence="12">Alanyl-tRNA synthetase</fullName>
        <shortName evidence="12">AlaRS</shortName>
    </alternativeName>
</protein>
<comment type="cofactor">
    <cofactor evidence="12">
        <name>Zn(2+)</name>
        <dbReference type="ChEBI" id="CHEBI:29105"/>
    </cofactor>
    <text evidence="12">Binds 1 zinc ion per subunit.</text>
</comment>
<evidence type="ECO:0000256" key="11">
    <source>
        <dbReference type="ARBA" id="ARBA00048300"/>
    </source>
</evidence>
<dbReference type="Gene3D" id="3.30.930.10">
    <property type="entry name" value="Bira Bifunctional Protein, Domain 2"/>
    <property type="match status" value="1"/>
</dbReference>
<evidence type="ECO:0000313" key="14">
    <source>
        <dbReference type="EMBL" id="EPR80053.1"/>
    </source>
</evidence>
<dbReference type="CDD" id="cd00673">
    <property type="entry name" value="AlaRS_core"/>
    <property type="match status" value="1"/>
</dbReference>
<keyword evidence="2 12" id="KW-0820">tRNA-binding</keyword>